<evidence type="ECO:0000313" key="3">
    <source>
        <dbReference type="Proteomes" id="UP000293823"/>
    </source>
</evidence>
<keyword evidence="3" id="KW-1185">Reference proteome</keyword>
<gene>
    <name evidence="2" type="ORF">AA0113_g8080</name>
</gene>
<reference evidence="3" key="1">
    <citation type="journal article" date="2019" name="bioRxiv">
        <title>Genomics, evolutionary history and diagnostics of the Alternaria alternata species group including apple and Asian pear pathotypes.</title>
        <authorList>
            <person name="Armitage A.D."/>
            <person name="Cockerton H.M."/>
            <person name="Sreenivasaprasad S."/>
            <person name="Woodhall J.W."/>
            <person name="Lane C.R."/>
            <person name="Harrison R.J."/>
            <person name="Clarkson J.P."/>
        </authorList>
    </citation>
    <scope>NUCLEOTIDE SEQUENCE [LARGE SCALE GENOMIC DNA]</scope>
    <source>
        <strain evidence="3">RGR 97.0016</strain>
    </source>
</reference>
<dbReference type="AlphaFoldDB" id="A0A4V1X3V9"/>
<proteinExistence type="predicted"/>
<dbReference type="OrthoDB" id="3684174at2759"/>
<feature type="compositionally biased region" description="Basic and acidic residues" evidence="1">
    <location>
        <begin position="13"/>
        <end position="22"/>
    </location>
</feature>
<dbReference type="EMBL" id="PEJP01000032">
    <property type="protein sequence ID" value="RYO57348.1"/>
    <property type="molecule type" value="Genomic_DNA"/>
</dbReference>
<evidence type="ECO:0000256" key="1">
    <source>
        <dbReference type="SAM" id="MobiDB-lite"/>
    </source>
</evidence>
<dbReference type="SUPFAM" id="SSF101690">
    <property type="entry name" value="PAZ domain"/>
    <property type="match status" value="1"/>
</dbReference>
<feature type="region of interest" description="Disordered" evidence="1">
    <location>
        <begin position="1"/>
        <end position="22"/>
    </location>
</feature>
<feature type="compositionally biased region" description="Polar residues" evidence="1">
    <location>
        <begin position="505"/>
        <end position="516"/>
    </location>
</feature>
<dbReference type="InterPro" id="IPR036085">
    <property type="entry name" value="PAZ_dom_sf"/>
</dbReference>
<accession>A0A4V1X3V9</accession>
<comment type="caution">
    <text evidence="2">The sequence shown here is derived from an EMBL/GenBank/DDBJ whole genome shotgun (WGS) entry which is preliminary data.</text>
</comment>
<evidence type="ECO:0000313" key="2">
    <source>
        <dbReference type="EMBL" id="RYO57348.1"/>
    </source>
</evidence>
<protein>
    <submittedName>
        <fullName evidence="2">Uncharacterized protein</fullName>
    </submittedName>
</protein>
<feature type="compositionally biased region" description="Basic and acidic residues" evidence="1">
    <location>
        <begin position="472"/>
        <end position="482"/>
    </location>
</feature>
<dbReference type="Proteomes" id="UP000293823">
    <property type="component" value="Unassembled WGS sequence"/>
</dbReference>
<name>A0A4V1X3V9_9PLEO</name>
<feature type="region of interest" description="Disordered" evidence="1">
    <location>
        <begin position="459"/>
        <end position="516"/>
    </location>
</feature>
<organism evidence="2 3">
    <name type="scientific">Alternaria arborescens</name>
    <dbReference type="NCBI Taxonomy" id="156630"/>
    <lineage>
        <taxon>Eukaryota</taxon>
        <taxon>Fungi</taxon>
        <taxon>Dikarya</taxon>
        <taxon>Ascomycota</taxon>
        <taxon>Pezizomycotina</taxon>
        <taxon>Dothideomycetes</taxon>
        <taxon>Pleosporomycetidae</taxon>
        <taxon>Pleosporales</taxon>
        <taxon>Pleosporineae</taxon>
        <taxon>Pleosporaceae</taxon>
        <taxon>Alternaria</taxon>
        <taxon>Alternaria sect. Alternaria</taxon>
    </lineage>
</organism>
<sequence>MSKELKNKRKAEKKAAEKAASEAEAWKSSSKTVLGCLTYRLKDLPDLQIIRVEFWSSKSLDENREVHTPDDYVRIYSRKHQEPAWKELFETVFLEYKDIAAINKKPVGRKHECHLIIPSHSIRNIRLGRYPLQTEYPGNDKLGLPGGRMECRVTGVSLLERNDDKDRKLYCKSLDLLIQSRHAIVDQSLGNLSMNRELFSKIPDSKAALPESKTTFITPLIKGYTHKSSTGSQQMKERLYPLYIRSRLSIDAEEKLLHMVFDLTCALPTTYGNVYEILRDVFGDHINKESIGRLQPIIRDLLVGLQVQRNYGHTKPRTTNESMNTWSEPFLVREIVFAKDVRKKVKDYDDEEIDVYGYFKKHYNQDRDIEHQYLPLIGDGRGSYFPMTKVKLPEKVQVFPRSADILSQPLRNEIRDLKLLETGGQKTMEKMGETFWGLLIKQQQDVNIGKGIIQTAKGTVSTQQQPNAALKPIDRSRTKDELTQQTEPESEPNELLERTGKEENQWVSNDPWNLAL</sequence>
<feature type="compositionally biased region" description="Basic and acidic residues" evidence="1">
    <location>
        <begin position="495"/>
        <end position="504"/>
    </location>
</feature>
<feature type="compositionally biased region" description="Basic residues" evidence="1">
    <location>
        <begin position="1"/>
        <end position="12"/>
    </location>
</feature>